<gene>
    <name evidence="1" type="ORF">TQ35_0004035</name>
</gene>
<accession>A0ACC6TNQ3</accession>
<keyword evidence="1" id="KW-0378">Hydrolase</keyword>
<name>A0ACC6TNQ3_9CREN</name>
<evidence type="ECO:0000313" key="2">
    <source>
        <dbReference type="Proteomes" id="UP000053480"/>
    </source>
</evidence>
<reference evidence="1" key="1">
    <citation type="submission" date="2024-07" db="EMBL/GenBank/DDBJ databases">
        <title>Metagenome and Metagenome-Assembled Genomes of Archaea from a hot spring from the geothermal field of Los Azufres, Mexico.</title>
        <authorList>
            <person name="Marin-Paredes R."/>
            <person name="Martinez-Romero E."/>
            <person name="Servin-Garciduenas L.E."/>
        </authorList>
    </citation>
    <scope>NUCLEOTIDE SEQUENCE</scope>
    <source>
        <strain evidence="1">AZ1-454</strain>
    </source>
</reference>
<evidence type="ECO:0000313" key="1">
    <source>
        <dbReference type="EMBL" id="MEW9491358.1"/>
    </source>
</evidence>
<dbReference type="Proteomes" id="UP000053480">
    <property type="component" value="Unassembled WGS sequence"/>
</dbReference>
<proteinExistence type="predicted"/>
<dbReference type="EMBL" id="JZWS03000003">
    <property type="protein sequence ID" value="MEW9491358.1"/>
    <property type="molecule type" value="Genomic_DNA"/>
</dbReference>
<comment type="caution">
    <text evidence="1">The sequence shown here is derived from an EMBL/GenBank/DDBJ whole genome shotgun (WGS) entry which is preliminary data.</text>
</comment>
<sequence>MAQRIALGFEVHQPFRVRKDAFWNPRFTGDPTEKYFDDKLNREIFERVKKKCYIPATNIILEEIENGENEGRDVKFFFSVSGTFIEQAERWGKEVIELLQLLASTKKVEFLAQTYYHSVTSLWEDKYEWREQVKAHTSLIREYFKQEPVVFENTELLTRKDIVQEAERMGFKGYVLEGKETTLNGRSPNFVYKLKGGKISLLFRNYRLSDDIAFRFSSRNWDQYPLTAEKFATWVRDSPGEVVTVFVDYETFGEHHWPESGILDFLRWLPRELNRKGVKMVVPREVLNDVYDEVDITSTSSWADINKDESSWLGNLMQWAYDEAVRRAEMPSRELGGNYLKAWRYFTTSDNYYYLFTGGGGPGEVHSYFSSYSSPVDAFLNEFYAINSFLFDELKELKVNKEPFFFVKDGKRVDVAWNVKEFYEIIKRDESLKDSEKYLKEWLGHEKD</sequence>
<protein>
    <submittedName>
        <fullName evidence="1">Glycoside hydrolase family 57 protein</fullName>
    </submittedName>
</protein>
<organism evidence="1 2">
    <name type="scientific">Candidatus Aramenus sulfurataquae</name>
    <dbReference type="NCBI Taxonomy" id="1326980"/>
    <lineage>
        <taxon>Archaea</taxon>
        <taxon>Thermoproteota</taxon>
        <taxon>Thermoprotei</taxon>
        <taxon>Sulfolobales</taxon>
        <taxon>Sulfolobaceae</taxon>
        <taxon>Candidatus Aramenus</taxon>
    </lineage>
</organism>